<organism evidence="7">
    <name type="scientific">Oryza nivara</name>
    <name type="common">Indian wild rice</name>
    <name type="synonym">Oryza sativa f. spontanea</name>
    <dbReference type="NCBI Taxonomy" id="4536"/>
    <lineage>
        <taxon>Eukaryota</taxon>
        <taxon>Viridiplantae</taxon>
        <taxon>Streptophyta</taxon>
        <taxon>Embryophyta</taxon>
        <taxon>Tracheophyta</taxon>
        <taxon>Spermatophyta</taxon>
        <taxon>Magnoliopsida</taxon>
        <taxon>Liliopsida</taxon>
        <taxon>Poales</taxon>
        <taxon>Poaceae</taxon>
        <taxon>BOP clade</taxon>
        <taxon>Oryzoideae</taxon>
        <taxon>Oryzeae</taxon>
        <taxon>Oryzinae</taxon>
        <taxon>Oryza</taxon>
    </lineage>
</organism>
<comment type="subcellular location">
    <subcellularLocation>
        <location evidence="1">Mitochondrion membrane</location>
        <topology evidence="1">Multi-pass membrane protein</topology>
    </subcellularLocation>
</comment>
<dbReference type="PANTHER" id="PTHR28234">
    <property type="entry name" value="NUCLEAR CONTROL OF ATPASE PROTEIN 2"/>
    <property type="match status" value="1"/>
</dbReference>
<reference evidence="7" key="1">
    <citation type="submission" date="2015-04" db="UniProtKB">
        <authorList>
            <consortium name="EnsemblPlants"/>
        </authorList>
    </citation>
    <scope>IDENTIFICATION</scope>
    <source>
        <strain evidence="7">SL10</strain>
    </source>
</reference>
<keyword evidence="3 6" id="KW-1133">Transmembrane helix</keyword>
<keyword evidence="2 6" id="KW-0812">Transmembrane</keyword>
<evidence type="ECO:0000256" key="6">
    <source>
        <dbReference type="SAM" id="Phobius"/>
    </source>
</evidence>
<dbReference type="EnsemblPlants" id="ONIVA03G19830.2">
    <property type="protein sequence ID" value="ONIVA03G19830.2"/>
    <property type="gene ID" value="ONIVA03G19830"/>
</dbReference>
<evidence type="ECO:0000256" key="1">
    <source>
        <dbReference type="ARBA" id="ARBA00004225"/>
    </source>
</evidence>
<evidence type="ECO:0000256" key="5">
    <source>
        <dbReference type="ARBA" id="ARBA00023136"/>
    </source>
</evidence>
<evidence type="ECO:0000313" key="7">
    <source>
        <dbReference type="EnsemblPlants" id="ONIVA03G19830.2"/>
    </source>
</evidence>
<keyword evidence="8" id="KW-1185">Reference proteome</keyword>
<dbReference type="InterPro" id="IPR013946">
    <property type="entry name" value="NCA2-like"/>
</dbReference>
<dbReference type="HOGENOM" id="CLU_035193_0_0_1"/>
<evidence type="ECO:0000256" key="3">
    <source>
        <dbReference type="ARBA" id="ARBA00022989"/>
    </source>
</evidence>
<evidence type="ECO:0000313" key="8">
    <source>
        <dbReference type="Proteomes" id="UP000006591"/>
    </source>
</evidence>
<dbReference type="Pfam" id="PF08637">
    <property type="entry name" value="NCA2"/>
    <property type="match status" value="2"/>
</dbReference>
<dbReference type="Proteomes" id="UP000006591">
    <property type="component" value="Chromosome 3"/>
</dbReference>
<protein>
    <submittedName>
        <fullName evidence="7">Uncharacterized protein</fullName>
    </submittedName>
</protein>
<proteinExistence type="predicted"/>
<feature type="transmembrane region" description="Helical" evidence="6">
    <location>
        <begin position="431"/>
        <end position="454"/>
    </location>
</feature>
<keyword evidence="4" id="KW-0496">Mitochondrion</keyword>
<keyword evidence="5 6" id="KW-0472">Membrane</keyword>
<dbReference type="GO" id="GO:0005741">
    <property type="term" value="C:mitochondrial outer membrane"/>
    <property type="evidence" value="ECO:0007669"/>
    <property type="project" value="TreeGrafter"/>
</dbReference>
<evidence type="ECO:0000256" key="2">
    <source>
        <dbReference type="ARBA" id="ARBA00022692"/>
    </source>
</evidence>
<feature type="transmembrane region" description="Helical" evidence="6">
    <location>
        <begin position="298"/>
        <end position="318"/>
    </location>
</feature>
<accession>A0A0E0GMW7</accession>
<dbReference type="Gramene" id="ONIVA03G19830.2">
    <property type="protein sequence ID" value="ONIVA03G19830.2"/>
    <property type="gene ID" value="ONIVA03G19830"/>
</dbReference>
<name>A0A0E0GMW7_ORYNI</name>
<sequence length="570" mass="63877">MAASPPPRSPSSGDPAEAADLAASAAAALASPARVWSSLLARLPSLSDYSRLLSVGRGRGRRRRRAALPLPIRPAAAHSARIAGQMPKAFDILQDVVQHTLSNLHDIQKSLIFWQSKAEGTSSQKLYFMIFERGPRAFVEAAWQTLTRLKSNGSPVPHLLHSASDMVSTKLAVLTSMQHCLAAFLAEVYFEVDKCRKGLTESSDKSLHTLFIVLNSVFSKLEVSFRNAVEGQTLLCTHDGKSPELIFERLPEVDVESSEWTEVLSANAITLIYQNLQKFDDFISDQFSNHKRPRNTTIYWLPYTCGTLGLSACSLWLLRHSSLMGSSDIDNWIQDAKESMVGFWDVHVGQPIISIRDELFETFKQRSKREMEKQEVQQTEESLRRMLLDFCGNTSNEKPPQDMSELAMMEIVMKRAMLELDQILRANEINFAILAALPAFGVSLLLLFAVRAWATHGRGAEGRGRTARRQRRLLLADVEKRLMEFQNCMANGMEEEACCKFGLTLYTLDRLYKAVESQARETGEWSSLREDMFDLAKPGVGMEDKLVLLSRLKGMYDCLLPSPSGVLPRL</sequence>
<reference evidence="7" key="2">
    <citation type="submission" date="2018-04" db="EMBL/GenBank/DDBJ databases">
        <title>OnivRS2 (Oryza nivara Reference Sequence Version 2).</title>
        <authorList>
            <person name="Zhang J."/>
            <person name="Kudrna D."/>
            <person name="Lee S."/>
            <person name="Talag J."/>
            <person name="Rajasekar S."/>
            <person name="Welchert J."/>
            <person name="Hsing Y.-I."/>
            <person name="Wing R.A."/>
        </authorList>
    </citation>
    <scope>NUCLEOTIDE SEQUENCE [LARGE SCALE GENOMIC DNA]</scope>
    <source>
        <strain evidence="7">SL10</strain>
    </source>
</reference>
<dbReference type="AlphaFoldDB" id="A0A0E0GMW7"/>
<dbReference type="PANTHER" id="PTHR28234:SF1">
    <property type="entry name" value="NUCLEAR CONTROL OF ATPASE PROTEIN 2"/>
    <property type="match status" value="1"/>
</dbReference>
<evidence type="ECO:0000256" key="4">
    <source>
        <dbReference type="ARBA" id="ARBA00023128"/>
    </source>
</evidence>